<dbReference type="InterPro" id="IPR051081">
    <property type="entry name" value="HTH_MetalResp_TranReg"/>
</dbReference>
<dbReference type="InterPro" id="IPR036388">
    <property type="entry name" value="WH-like_DNA-bd_sf"/>
</dbReference>
<dbReference type="InterPro" id="IPR001845">
    <property type="entry name" value="HTH_ArsR_DNA-bd_dom"/>
</dbReference>
<keyword evidence="3" id="KW-0804">Transcription</keyword>
<proteinExistence type="predicted"/>
<dbReference type="EMBL" id="JAIXCQ010000009">
    <property type="protein sequence ID" value="MCA5894354.1"/>
    <property type="molecule type" value="Genomic_DNA"/>
</dbReference>
<accession>A0ABS7ZL30</accession>
<dbReference type="Proteomes" id="UP001319870">
    <property type="component" value="Unassembled WGS sequence"/>
</dbReference>
<dbReference type="NCBIfam" id="NF033788">
    <property type="entry name" value="HTH_metalloreg"/>
    <property type="match status" value="1"/>
</dbReference>
<name>A0ABS7ZL30_9MICO</name>
<reference evidence="5 6" key="1">
    <citation type="submission" date="2021-09" db="EMBL/GenBank/DDBJ databases">
        <title>Isoptericola luteus sp. nov., a novel bacterium isolated from Harbin, the capital city of Heilongjiang province.</title>
        <authorList>
            <person name="Li J."/>
        </authorList>
    </citation>
    <scope>NUCLEOTIDE SEQUENCE [LARGE SCALE GENOMIC DNA]</scope>
    <source>
        <strain evidence="5 6">NEAU-Y5</strain>
    </source>
</reference>
<comment type="caution">
    <text evidence="5">The sequence shown here is derived from an EMBL/GenBank/DDBJ whole genome shotgun (WGS) entry which is preliminary data.</text>
</comment>
<keyword evidence="2" id="KW-0238">DNA-binding</keyword>
<dbReference type="Pfam" id="PF12840">
    <property type="entry name" value="HTH_20"/>
    <property type="match status" value="1"/>
</dbReference>
<evidence type="ECO:0000256" key="1">
    <source>
        <dbReference type="ARBA" id="ARBA00023015"/>
    </source>
</evidence>
<sequence length="131" mass="14201">MDVFEALADPVRRELLLALRGADLSASELGDPQPGSQPGVSRHLRRLREAGLVDVEARGRHRVYSLRPDALAPVEHLVATLRAEPATGTTTEADVRPPLPAGALAGLDLEVRRTTRERRAARTAAREEETA</sequence>
<organism evidence="5 6">
    <name type="scientific">Isoptericola luteus</name>
    <dbReference type="NCBI Taxonomy" id="2879484"/>
    <lineage>
        <taxon>Bacteria</taxon>
        <taxon>Bacillati</taxon>
        <taxon>Actinomycetota</taxon>
        <taxon>Actinomycetes</taxon>
        <taxon>Micrococcales</taxon>
        <taxon>Promicromonosporaceae</taxon>
        <taxon>Isoptericola</taxon>
    </lineage>
</organism>
<dbReference type="PROSITE" id="PS50987">
    <property type="entry name" value="HTH_ARSR_2"/>
    <property type="match status" value="1"/>
</dbReference>
<gene>
    <name evidence="5" type="ORF">LEP48_13500</name>
</gene>
<evidence type="ECO:0000256" key="3">
    <source>
        <dbReference type="ARBA" id="ARBA00023163"/>
    </source>
</evidence>
<dbReference type="PRINTS" id="PR00778">
    <property type="entry name" value="HTHARSR"/>
</dbReference>
<dbReference type="PANTHER" id="PTHR33154:SF18">
    <property type="entry name" value="ARSENICAL RESISTANCE OPERON REPRESSOR"/>
    <property type="match status" value="1"/>
</dbReference>
<dbReference type="SMART" id="SM00418">
    <property type="entry name" value="HTH_ARSR"/>
    <property type="match status" value="1"/>
</dbReference>
<protein>
    <submittedName>
        <fullName evidence="5">Metalloregulator ArsR/SmtB family transcription factor</fullName>
    </submittedName>
</protein>
<evidence type="ECO:0000256" key="2">
    <source>
        <dbReference type="ARBA" id="ARBA00023125"/>
    </source>
</evidence>
<feature type="domain" description="HTH arsR-type" evidence="4">
    <location>
        <begin position="1"/>
        <end position="86"/>
    </location>
</feature>
<dbReference type="InterPro" id="IPR011991">
    <property type="entry name" value="ArsR-like_HTH"/>
</dbReference>
<dbReference type="SUPFAM" id="SSF46785">
    <property type="entry name" value="Winged helix' DNA-binding domain"/>
    <property type="match status" value="1"/>
</dbReference>
<evidence type="ECO:0000259" key="4">
    <source>
        <dbReference type="PROSITE" id="PS50987"/>
    </source>
</evidence>
<evidence type="ECO:0000313" key="5">
    <source>
        <dbReference type="EMBL" id="MCA5894354.1"/>
    </source>
</evidence>
<dbReference type="PANTHER" id="PTHR33154">
    <property type="entry name" value="TRANSCRIPTIONAL REGULATOR, ARSR FAMILY"/>
    <property type="match status" value="1"/>
</dbReference>
<dbReference type="CDD" id="cd00090">
    <property type="entry name" value="HTH_ARSR"/>
    <property type="match status" value="1"/>
</dbReference>
<keyword evidence="6" id="KW-1185">Reference proteome</keyword>
<dbReference type="InterPro" id="IPR036390">
    <property type="entry name" value="WH_DNA-bd_sf"/>
</dbReference>
<evidence type="ECO:0000313" key="6">
    <source>
        <dbReference type="Proteomes" id="UP001319870"/>
    </source>
</evidence>
<dbReference type="Gene3D" id="1.10.10.10">
    <property type="entry name" value="Winged helix-like DNA-binding domain superfamily/Winged helix DNA-binding domain"/>
    <property type="match status" value="1"/>
</dbReference>
<dbReference type="RefSeq" id="WP_225566115.1">
    <property type="nucleotide sequence ID" value="NZ_JAIXCQ010000009.1"/>
</dbReference>
<keyword evidence="1" id="KW-0805">Transcription regulation</keyword>